<dbReference type="AlphaFoldDB" id="A0A9W9SKC6"/>
<feature type="domain" description="NACHT" evidence="3">
    <location>
        <begin position="258"/>
        <end position="406"/>
    </location>
</feature>
<organism evidence="4 5">
    <name type="scientific">Penicillium cosmopolitanum</name>
    <dbReference type="NCBI Taxonomy" id="1131564"/>
    <lineage>
        <taxon>Eukaryota</taxon>
        <taxon>Fungi</taxon>
        <taxon>Dikarya</taxon>
        <taxon>Ascomycota</taxon>
        <taxon>Pezizomycotina</taxon>
        <taxon>Eurotiomycetes</taxon>
        <taxon>Eurotiomycetidae</taxon>
        <taxon>Eurotiales</taxon>
        <taxon>Aspergillaceae</taxon>
        <taxon>Penicillium</taxon>
    </lineage>
</organism>
<proteinExistence type="predicted"/>
<dbReference type="InterPro" id="IPR002110">
    <property type="entry name" value="Ankyrin_rpt"/>
</dbReference>
<dbReference type="Proteomes" id="UP001147747">
    <property type="component" value="Unassembled WGS sequence"/>
</dbReference>
<dbReference type="InterPro" id="IPR027417">
    <property type="entry name" value="P-loop_NTPase"/>
</dbReference>
<dbReference type="CDD" id="cd12885">
    <property type="entry name" value="SPRY_RanBP_like"/>
    <property type="match status" value="1"/>
</dbReference>
<dbReference type="InterPro" id="IPR036770">
    <property type="entry name" value="Ankyrin_rpt-contain_sf"/>
</dbReference>
<dbReference type="EMBL" id="JAPZBU010000011">
    <property type="protein sequence ID" value="KAJ5379319.1"/>
    <property type="molecule type" value="Genomic_DNA"/>
</dbReference>
<dbReference type="InterPro" id="IPR035994">
    <property type="entry name" value="Nucleoside_phosphorylase_sf"/>
</dbReference>
<dbReference type="RefSeq" id="XP_056483105.1">
    <property type="nucleotide sequence ID" value="XM_056637075.1"/>
</dbReference>
<dbReference type="Gene3D" id="3.40.50.300">
    <property type="entry name" value="P-loop containing nucleotide triphosphate hydrolases"/>
    <property type="match status" value="1"/>
</dbReference>
<feature type="repeat" description="ANK" evidence="2">
    <location>
        <begin position="728"/>
        <end position="760"/>
    </location>
</feature>
<evidence type="ECO:0000313" key="4">
    <source>
        <dbReference type="EMBL" id="KAJ5379319.1"/>
    </source>
</evidence>
<evidence type="ECO:0000259" key="3">
    <source>
        <dbReference type="PROSITE" id="PS50837"/>
    </source>
</evidence>
<dbReference type="GeneID" id="81376055"/>
<dbReference type="InterPro" id="IPR007111">
    <property type="entry name" value="NACHT_NTPase"/>
</dbReference>
<dbReference type="SUPFAM" id="SSF48403">
    <property type="entry name" value="Ankyrin repeat"/>
    <property type="match status" value="1"/>
</dbReference>
<dbReference type="SUPFAM" id="SSF52540">
    <property type="entry name" value="P-loop containing nucleoside triphosphate hydrolases"/>
    <property type="match status" value="1"/>
</dbReference>
<comment type="caution">
    <text evidence="4">The sequence shown here is derived from an EMBL/GenBank/DDBJ whole genome shotgun (WGS) entry which is preliminary data.</text>
</comment>
<accession>A0A9W9SKC6</accession>
<dbReference type="Gene3D" id="1.25.40.20">
    <property type="entry name" value="Ankyrin repeat-containing domain"/>
    <property type="match status" value="1"/>
</dbReference>
<dbReference type="PANTHER" id="PTHR10039:SF16">
    <property type="entry name" value="GPI INOSITOL-DEACYLASE"/>
    <property type="match status" value="1"/>
</dbReference>
<dbReference type="Gene3D" id="2.60.120.920">
    <property type="match status" value="1"/>
</dbReference>
<sequence length="1252" mass="141104">MARLAHVEDDITFSLADYTVACICPLGVECAAVEAMLDEIHDPLPISSDRNAYTFGRLGAHNVVVAVMPEMGNNAAATTATQLLNDFPSLRFGLLVGVGAGVPGSETGDDVRLGDIVVGQPTNTFGGVVQYDMGKKIVDGNFLRIGHLNKPPEVLSGNFLMLFWALSKNLSARPRSRCGKFIKVRKVSWTEPAKIDILRTTGLIIFSENRESEILSWVSETPYEKHFKTAKDGLLADSGRWLFEKPGFAKWLQSNQSELFWLRGKPGSGKTKLCAMVVDTLIKQDANVIYFFCSRTLNSPDRQDPKSILRSLLHQLSSKPQDGIPKLLCDAYDKRYSTGMARDGLDFDECRELIAVRLKDHPSTTIVIDALDECDEQKRSILLQSLRRFVDDSNTSVRVMISSRDDRDIVVRLKDLPNFTINESVTRTDIERFVEQQVKQSVQTKNLLYGEATSELESKIIAELVAKAGGMFLWVRLQVQRLCQMQTENQVLSLLGRLPPTLSETYDRIYEKIEQSPSAHEAHKALAWLMGARGPLRPTQWASGTSWAVNKTHALGDTKPSHLSAETLLGMCQNLVVYDELQNQIVYTHISVLEYLEKKPQFSKLYLDTLVAETCLRFMINTRLPRPSDLEYDFYKYSARHWISHVKASGRYVPSELDNFLGRWEAPTMAYREWKGAVELFGRRHREYNYADEIATLTNGLLLAAYYGIRHTALWNHSRYDPNATDERGMSLLALASQNGQQRIIELLVRNGATVNPARRPIDPSTAMCAFKKLYSEYVIEQLALDTPIRNDCVVEVLRSLVPGASITSQTLEAVFRVKPGAVKLLKVLLNSKSCRTSSTDAKPKNVNMEIASLEPLVDLFNDNIDICLTEELILAAMSNLEEALSLLELLLSIDPFIPITEEVVAAVPLKKNIIEMLLSKSRYIATGNKRSSKVLLQLQEKLRAIDSSKPPLSGQTGSRSTIPEKPIPKKPHFAVFEIRAAAMAGQETWFGRCFSSAIQYYLPNEQYGSIFLAAIEGGDPGIIQRCIEYGGIWPGTDEHGWNAELMAFYKCNNSLLSQIRAEFGWIHTSPLLASAWAEDGDSSPARSNGRILRLTSSEQDKSRNWVRANHPFIPSGTSYFEVKIKELKEPEYKNEQWIQERVEIGVIDEFLQYRPAYYSDTGYVHDLFLTWEVDCFKEGDTVGYGIDWKRKQQFVTVNGVREDVHMSFDQLHGRRLFPSVRVFEMSGNCELEANFQGPFMYHLLQEHGVGW</sequence>
<evidence type="ECO:0000256" key="1">
    <source>
        <dbReference type="ARBA" id="ARBA00022737"/>
    </source>
</evidence>
<dbReference type="GO" id="GO:0009116">
    <property type="term" value="P:nucleoside metabolic process"/>
    <property type="evidence" value="ECO:0007669"/>
    <property type="project" value="InterPro"/>
</dbReference>
<dbReference type="GO" id="GO:0003824">
    <property type="term" value="F:catalytic activity"/>
    <property type="evidence" value="ECO:0007669"/>
    <property type="project" value="InterPro"/>
</dbReference>
<dbReference type="InterPro" id="IPR043136">
    <property type="entry name" value="B30.2/SPRY_sf"/>
</dbReference>
<dbReference type="PROSITE" id="PS50297">
    <property type="entry name" value="ANK_REP_REGION"/>
    <property type="match status" value="1"/>
</dbReference>
<dbReference type="InterPro" id="IPR056884">
    <property type="entry name" value="NPHP3-like_N"/>
</dbReference>
<evidence type="ECO:0000256" key="2">
    <source>
        <dbReference type="PROSITE-ProRule" id="PRU00023"/>
    </source>
</evidence>
<keyword evidence="2" id="KW-0040">ANK repeat</keyword>
<gene>
    <name evidence="4" type="ORF">N7509_012438</name>
</gene>
<dbReference type="SUPFAM" id="SSF53167">
    <property type="entry name" value="Purine and uridine phosphorylases"/>
    <property type="match status" value="1"/>
</dbReference>
<dbReference type="OrthoDB" id="7464126at2759"/>
<dbReference type="PROSITE" id="PS50088">
    <property type="entry name" value="ANK_REPEAT"/>
    <property type="match status" value="1"/>
</dbReference>
<keyword evidence="5" id="KW-1185">Reference proteome</keyword>
<name>A0A9W9SKC6_9EURO</name>
<dbReference type="InterPro" id="IPR044736">
    <property type="entry name" value="Gid1/RanBPM/SPLA_SPRY"/>
</dbReference>
<dbReference type="Gene3D" id="3.40.50.1580">
    <property type="entry name" value="Nucleoside phosphorylase domain"/>
    <property type="match status" value="1"/>
</dbReference>
<reference evidence="4" key="1">
    <citation type="submission" date="2022-12" db="EMBL/GenBank/DDBJ databases">
        <authorList>
            <person name="Petersen C."/>
        </authorList>
    </citation>
    <scope>NUCLEOTIDE SEQUENCE</scope>
    <source>
        <strain evidence="4">IBT 29677</strain>
    </source>
</reference>
<protein>
    <recommendedName>
        <fullName evidence="3">NACHT domain-containing protein</fullName>
    </recommendedName>
</protein>
<dbReference type="PROSITE" id="PS50837">
    <property type="entry name" value="NACHT"/>
    <property type="match status" value="1"/>
</dbReference>
<dbReference type="PANTHER" id="PTHR10039">
    <property type="entry name" value="AMELOGENIN"/>
    <property type="match status" value="1"/>
</dbReference>
<dbReference type="Pfam" id="PF24883">
    <property type="entry name" value="NPHP3_N"/>
    <property type="match status" value="1"/>
</dbReference>
<reference evidence="4" key="2">
    <citation type="journal article" date="2023" name="IMA Fungus">
        <title>Comparative genomic study of the Penicillium genus elucidates a diverse pangenome and 15 lateral gene transfer events.</title>
        <authorList>
            <person name="Petersen C."/>
            <person name="Sorensen T."/>
            <person name="Nielsen M.R."/>
            <person name="Sondergaard T.E."/>
            <person name="Sorensen J.L."/>
            <person name="Fitzpatrick D.A."/>
            <person name="Frisvad J.C."/>
            <person name="Nielsen K.L."/>
        </authorList>
    </citation>
    <scope>NUCLEOTIDE SEQUENCE</scope>
    <source>
        <strain evidence="4">IBT 29677</strain>
    </source>
</reference>
<keyword evidence="1" id="KW-0677">Repeat</keyword>
<evidence type="ECO:0000313" key="5">
    <source>
        <dbReference type="Proteomes" id="UP001147747"/>
    </source>
</evidence>